<organism evidence="4 5">
    <name type="scientific">Salinispira pacifica</name>
    <dbReference type="NCBI Taxonomy" id="1307761"/>
    <lineage>
        <taxon>Bacteria</taxon>
        <taxon>Pseudomonadati</taxon>
        <taxon>Spirochaetota</taxon>
        <taxon>Spirochaetia</taxon>
        <taxon>Spirochaetales</taxon>
        <taxon>Spirochaetaceae</taxon>
        <taxon>Salinispira</taxon>
    </lineage>
</organism>
<dbReference type="EMBL" id="CP006939">
    <property type="protein sequence ID" value="AHC15017.1"/>
    <property type="molecule type" value="Genomic_DNA"/>
</dbReference>
<feature type="region of interest" description="Disordered" evidence="1">
    <location>
        <begin position="82"/>
        <end position="111"/>
    </location>
</feature>
<dbReference type="SUPFAM" id="SSF55166">
    <property type="entry name" value="Hedgehog/DD-peptidase"/>
    <property type="match status" value="1"/>
</dbReference>
<dbReference type="InterPro" id="IPR058193">
    <property type="entry name" value="VanY/YodJ_core_dom"/>
</dbReference>
<dbReference type="Gene3D" id="3.30.1380.10">
    <property type="match status" value="1"/>
</dbReference>
<reference evidence="4 5" key="1">
    <citation type="journal article" date="2015" name="Stand. Genomic Sci.">
        <title>Complete genome sequence and description of Salinispira pacifica gen. nov., sp. nov., a novel spirochaete isolated form a hypersaline microbial mat.</title>
        <authorList>
            <person name="Ben Hania W."/>
            <person name="Joseph M."/>
            <person name="Schumann P."/>
            <person name="Bunk B."/>
            <person name="Fiebig A."/>
            <person name="Sproer C."/>
            <person name="Klenk H.P."/>
            <person name="Fardeau M.L."/>
            <person name="Spring S."/>
        </authorList>
    </citation>
    <scope>NUCLEOTIDE SEQUENCE [LARGE SCALE GENOMIC DNA]</scope>
    <source>
        <strain evidence="4 5">L21-RPul-D2</strain>
    </source>
</reference>
<name>V5WGT7_9SPIO</name>
<dbReference type="Proteomes" id="UP000018680">
    <property type="component" value="Chromosome"/>
</dbReference>
<dbReference type="PANTHER" id="PTHR34385:SF1">
    <property type="entry name" value="PEPTIDOGLYCAN L-ALANYL-D-GLUTAMATE ENDOPEPTIDASE CWLK"/>
    <property type="match status" value="1"/>
</dbReference>
<dbReference type="PANTHER" id="PTHR34385">
    <property type="entry name" value="D-ALANYL-D-ALANINE CARBOXYPEPTIDASE"/>
    <property type="match status" value="1"/>
</dbReference>
<feature type="compositionally biased region" description="Polar residues" evidence="1">
    <location>
        <begin position="83"/>
        <end position="97"/>
    </location>
</feature>
<dbReference type="InterPro" id="IPR052179">
    <property type="entry name" value="DD-CPase-like"/>
</dbReference>
<dbReference type="HOGENOM" id="CLU_758386_0_0_12"/>
<dbReference type="GO" id="GO:0006508">
    <property type="term" value="P:proteolysis"/>
    <property type="evidence" value="ECO:0007669"/>
    <property type="project" value="InterPro"/>
</dbReference>
<dbReference type="STRING" id="1307761.L21SP2_1632"/>
<evidence type="ECO:0000313" key="5">
    <source>
        <dbReference type="Proteomes" id="UP000018680"/>
    </source>
</evidence>
<dbReference type="eggNOG" id="COG1876">
    <property type="taxonomic scope" value="Bacteria"/>
</dbReference>
<dbReference type="AlphaFoldDB" id="V5WGT7"/>
<proteinExistence type="predicted"/>
<feature type="region of interest" description="Disordered" evidence="1">
    <location>
        <begin position="13"/>
        <end position="32"/>
    </location>
</feature>
<keyword evidence="4" id="KW-0645">Protease</keyword>
<gene>
    <name evidence="4" type="ORF">L21SP2_1632</name>
</gene>
<keyword evidence="2" id="KW-0472">Membrane</keyword>
<sequence length="365" mass="40498">MYCEPLKLRELRGGELGTGKHHMKKSPKKSGTANKLPFLRRVISITGTGLLVLGALLVGLFAGARYTTALPLVGEEVAEAGEINSSEDASENTSASDSEAESLTEPETVSPLHPGFTLGASDFQELVRQGVSSMNSAAPEETREQIYEHIVSEPAIFLQYLQGMLNSPDPMLYALADKRHSLSSDYVPSDLVSLNEYQSTLVLNRNDLSLRSSIMPMVLAMVEAARLDGITLDFSSSYRSYEYQEGLFQRHVDNLGLEEAERVSARPGTSQHQLGTTMDFGSVTPAFAVHPAGLWLAEHAGDFGFSLSYPDGYEEITGYSYEPWHFRYIGDAAVSLQDRYFQGIQQYLLEFYHYTHEEFRTRLLP</sequence>
<evidence type="ECO:0000256" key="2">
    <source>
        <dbReference type="SAM" id="Phobius"/>
    </source>
</evidence>
<dbReference type="KEGG" id="slr:L21SP2_1632"/>
<keyword evidence="5" id="KW-1185">Reference proteome</keyword>
<accession>V5WGT7</accession>
<keyword evidence="4" id="KW-0378">Hydrolase</keyword>
<dbReference type="GO" id="GO:0009002">
    <property type="term" value="F:serine-type D-Ala-D-Ala carboxypeptidase activity"/>
    <property type="evidence" value="ECO:0007669"/>
    <property type="project" value="UniProtKB-EC"/>
</dbReference>
<dbReference type="EC" id="3.4.16.4" evidence="4"/>
<feature type="domain" description="D-alanyl-D-alanine carboxypeptidase-like core" evidence="3">
    <location>
        <begin position="209"/>
        <end position="331"/>
    </location>
</feature>
<dbReference type="Pfam" id="PF02557">
    <property type="entry name" value="VanY"/>
    <property type="match status" value="1"/>
</dbReference>
<evidence type="ECO:0000256" key="1">
    <source>
        <dbReference type="SAM" id="MobiDB-lite"/>
    </source>
</evidence>
<protein>
    <submittedName>
        <fullName evidence="4">D-alanyl-D-alanine carboxypeptidase</fullName>
        <ecNumber evidence="4">3.4.16.4</ecNumber>
    </submittedName>
</protein>
<keyword evidence="2" id="KW-0812">Transmembrane</keyword>
<dbReference type="CDD" id="cd14852">
    <property type="entry name" value="LD-carboxypeptidase"/>
    <property type="match status" value="1"/>
</dbReference>
<evidence type="ECO:0000313" key="4">
    <source>
        <dbReference type="EMBL" id="AHC15017.1"/>
    </source>
</evidence>
<dbReference type="InterPro" id="IPR003709">
    <property type="entry name" value="VanY-like_core_dom"/>
</dbReference>
<dbReference type="PATRIC" id="fig|1307761.3.peg.1627"/>
<feature type="transmembrane region" description="Helical" evidence="2">
    <location>
        <begin position="38"/>
        <end position="62"/>
    </location>
</feature>
<feature type="compositionally biased region" description="Basic residues" evidence="1">
    <location>
        <begin position="19"/>
        <end position="28"/>
    </location>
</feature>
<keyword evidence="4" id="KW-0121">Carboxypeptidase</keyword>
<dbReference type="InterPro" id="IPR009045">
    <property type="entry name" value="Zn_M74/Hedgehog-like"/>
</dbReference>
<keyword evidence="2" id="KW-1133">Transmembrane helix</keyword>
<evidence type="ECO:0000259" key="3">
    <source>
        <dbReference type="Pfam" id="PF02557"/>
    </source>
</evidence>